<feature type="transmembrane region" description="Helical" evidence="1">
    <location>
        <begin position="209"/>
        <end position="227"/>
    </location>
</feature>
<organism evidence="3 4">
    <name type="scientific">Sphingomonas longa</name>
    <dbReference type="NCBI Taxonomy" id="2778730"/>
    <lineage>
        <taxon>Bacteria</taxon>
        <taxon>Pseudomonadati</taxon>
        <taxon>Pseudomonadota</taxon>
        <taxon>Alphaproteobacteria</taxon>
        <taxon>Sphingomonadales</taxon>
        <taxon>Sphingomonadaceae</taxon>
        <taxon>Sphingomonas</taxon>
    </lineage>
</organism>
<evidence type="ECO:0000313" key="4">
    <source>
        <dbReference type="Proteomes" id="UP000763641"/>
    </source>
</evidence>
<keyword evidence="3" id="KW-0808">Transferase</keyword>
<dbReference type="PANTHER" id="PTHR23028:SF53">
    <property type="entry name" value="ACYL_TRANSF_3 DOMAIN-CONTAINING PROTEIN"/>
    <property type="match status" value="1"/>
</dbReference>
<dbReference type="PANTHER" id="PTHR23028">
    <property type="entry name" value="ACETYLTRANSFERASE"/>
    <property type="match status" value="1"/>
</dbReference>
<dbReference type="Pfam" id="PF01757">
    <property type="entry name" value="Acyl_transf_3"/>
    <property type="match status" value="1"/>
</dbReference>
<dbReference type="RefSeq" id="WP_204200306.1">
    <property type="nucleotide sequence ID" value="NZ_JAFEMC010000006.1"/>
</dbReference>
<keyword evidence="3" id="KW-0012">Acyltransferase</keyword>
<evidence type="ECO:0000256" key="1">
    <source>
        <dbReference type="SAM" id="Phobius"/>
    </source>
</evidence>
<feature type="transmembrane region" description="Helical" evidence="1">
    <location>
        <begin position="332"/>
        <end position="353"/>
    </location>
</feature>
<feature type="transmembrane region" description="Helical" evidence="1">
    <location>
        <begin position="141"/>
        <end position="165"/>
    </location>
</feature>
<comment type="caution">
    <text evidence="3">The sequence shown here is derived from an EMBL/GenBank/DDBJ whole genome shotgun (WGS) entry which is preliminary data.</text>
</comment>
<dbReference type="GO" id="GO:0016746">
    <property type="term" value="F:acyltransferase activity"/>
    <property type="evidence" value="ECO:0007669"/>
    <property type="project" value="UniProtKB-KW"/>
</dbReference>
<reference evidence="3 4" key="1">
    <citation type="submission" date="2020-12" db="EMBL/GenBank/DDBJ databases">
        <title>Sphingomonas sp.</title>
        <authorList>
            <person name="Kim M.K."/>
        </authorList>
    </citation>
    <scope>NUCLEOTIDE SEQUENCE [LARGE SCALE GENOMIC DNA]</scope>
    <source>
        <strain evidence="3 4">BT552</strain>
    </source>
</reference>
<keyword evidence="1" id="KW-1133">Transmembrane helix</keyword>
<keyword evidence="1" id="KW-0472">Membrane</keyword>
<feature type="transmembrane region" description="Helical" evidence="1">
    <location>
        <begin position="94"/>
        <end position="121"/>
    </location>
</feature>
<proteinExistence type="predicted"/>
<feature type="transmembrane region" description="Helical" evidence="1">
    <location>
        <begin position="277"/>
        <end position="295"/>
    </location>
</feature>
<accession>A0ABS2DBA3</accession>
<dbReference type="InterPro" id="IPR050879">
    <property type="entry name" value="Acyltransferase_3"/>
</dbReference>
<protein>
    <submittedName>
        <fullName evidence="3">Acyltransferase</fullName>
    </submittedName>
</protein>
<dbReference type="Proteomes" id="UP000763641">
    <property type="component" value="Unassembled WGS sequence"/>
</dbReference>
<dbReference type="EMBL" id="JAFEMC010000006">
    <property type="protein sequence ID" value="MBM6578214.1"/>
    <property type="molecule type" value="Genomic_DNA"/>
</dbReference>
<name>A0ABS2DBA3_9SPHN</name>
<keyword evidence="4" id="KW-1185">Reference proteome</keyword>
<evidence type="ECO:0000313" key="3">
    <source>
        <dbReference type="EMBL" id="MBM6578214.1"/>
    </source>
</evidence>
<dbReference type="InterPro" id="IPR002656">
    <property type="entry name" value="Acyl_transf_3_dom"/>
</dbReference>
<feature type="transmembrane region" description="Helical" evidence="1">
    <location>
        <begin position="177"/>
        <end position="197"/>
    </location>
</feature>
<evidence type="ECO:0000259" key="2">
    <source>
        <dbReference type="Pfam" id="PF01757"/>
    </source>
</evidence>
<feature type="transmembrane region" description="Helical" evidence="1">
    <location>
        <begin position="55"/>
        <end position="73"/>
    </location>
</feature>
<keyword evidence="1" id="KW-0812">Transmembrane</keyword>
<gene>
    <name evidence="3" type="ORF">ILT43_17665</name>
</gene>
<sequence>MGRGLVESARRVAQLDSLRGIAALLVVLHHSRQAFINDVNDATTGLSAYLDMGRLGVVIFFIISGFVIVKAVPGHGPRSVGLFWKHRFFRLFPAFWISVILATIVAQLVAGSQCCAFATPVSRDIVLANMTMIPLRLHEPMLIGVYWSLELELFFYALISAIALAGRNVGQNGARTVTLTAFGMFFAAIVAAGATAIREGTGEIGKDQMFLALLHLSLMFAGSALRYHWDGTPRRETFLRDMPVALKAYLFLQLGFFVGVAAIKMRHGIEPHTFRVAATYLLGIGGFLWCLRSFDGSWLGTVLGNRSYGIYLIHVPVMSLLSYAIARSVLPPLGYATYLIATLAVTMLLADLMRRFVERPAIRLGHLHDRWVSNRRVLTVVAPPVAALAVEPIPAPANDALAGPSTQQA</sequence>
<feature type="domain" description="Acyltransferase 3" evidence="2">
    <location>
        <begin position="13"/>
        <end position="350"/>
    </location>
</feature>
<feature type="transmembrane region" description="Helical" evidence="1">
    <location>
        <begin position="307"/>
        <end position="326"/>
    </location>
</feature>
<feature type="transmembrane region" description="Helical" evidence="1">
    <location>
        <begin position="248"/>
        <end position="265"/>
    </location>
</feature>